<sequence length="796" mass="85169">MLLSASASCGAEMSGGGGGGAGEREAPPWPPQDGPWRELCERLAREAATDFAGQYRAFTALHPQWAGPDAAATFAQIFAECFARRFRAEVGRPSGANRGGGRGGGAGGSPAAASSATSEEAAAAAASKRGSVGSDFSGREGAAAAAAASQMAASRRRSTSQEFTTKRDSVSLDPPPLRSPGPAGGGGGSPDAYPAARSAASERRSLAEPAPPPSPEPARDSAAADAKSLSSDEASSLRRGYGPEPPSRLRASFRRVCNMFRLRKRTSRGGGHLAAANVARRDVERPCANGDSSGEASRELAAAVPGAAASASRERGRPPLYRWFSWSQQRRSDPRCVRREGTLSYVVAEDVSGSQVRWRRCRLLLCRAEGRSGGAVASAAGYQLEFYVPPKSSKAKISVPCSSILEVRKTNPLEMPEKDNTFVLKTRDSMEYILETVDFLQMHSWLADIKDCLRLGNEGTRLQALGSSPSDNSIHRISSDMSASTQGLHSGGSGSHRTARPRSLDGDGGGSRFGLVDGAPPEVPPRAPVHGQGPEPTHFLPMIASGAMDTSMATGTQDCNGPLSECPWFHGTLSRLKAVQLVLTGGEERHGLFLVRESETRRGEYVLTFNYKGRAKHLRLSVSDDGCCRVQHLCFPSVAAMLERFQTEPIPLESGGIGDSVTLSRYVARAQEAISVRSQTPMQTPMRAPRYQRWNSEGDLRRPQLHTRPSAATTTAAVAATASAAMGAFPQQRSVSQTTVFMSERRKEGGVTFLRTFDPARFRELFQRRHSSRAQREPEPHSPGRPRATDNQYYVV</sequence>
<feature type="region of interest" description="Disordered" evidence="5">
    <location>
        <begin position="768"/>
        <end position="796"/>
    </location>
</feature>
<keyword evidence="2" id="KW-0597">Phosphoprotein</keyword>
<reference evidence="8" key="1">
    <citation type="submission" date="2025-08" db="UniProtKB">
        <authorList>
            <consortium name="RefSeq"/>
        </authorList>
    </citation>
    <scope>IDENTIFICATION</scope>
    <source>
        <tissue evidence="8">Sperm</tissue>
    </source>
</reference>
<evidence type="ECO:0000259" key="6">
    <source>
        <dbReference type="PROSITE" id="PS50001"/>
    </source>
</evidence>
<dbReference type="SMART" id="SM00233">
    <property type="entry name" value="PH"/>
    <property type="match status" value="1"/>
</dbReference>
<feature type="compositionally biased region" description="Gly residues" evidence="5">
    <location>
        <begin position="97"/>
        <end position="108"/>
    </location>
</feature>
<evidence type="ECO:0000256" key="3">
    <source>
        <dbReference type="ARBA" id="ARBA00022999"/>
    </source>
</evidence>
<evidence type="ECO:0000313" key="7">
    <source>
        <dbReference type="Proteomes" id="UP001318040"/>
    </source>
</evidence>
<evidence type="ECO:0000313" key="8">
    <source>
        <dbReference type="RefSeq" id="XP_032803398.1"/>
    </source>
</evidence>
<feature type="region of interest" description="Disordered" evidence="5">
    <location>
        <begin position="463"/>
        <end position="541"/>
    </location>
</feature>
<feature type="compositionally biased region" description="Low complexity" evidence="5">
    <location>
        <begin position="190"/>
        <end position="199"/>
    </location>
</feature>
<dbReference type="SUPFAM" id="SSF55550">
    <property type="entry name" value="SH2 domain"/>
    <property type="match status" value="1"/>
</dbReference>
<feature type="compositionally biased region" description="Low complexity" evidence="5">
    <location>
        <begin position="1"/>
        <end position="12"/>
    </location>
</feature>
<dbReference type="RefSeq" id="XP_032803398.1">
    <property type="nucleotide sequence ID" value="XM_032947507.1"/>
</dbReference>
<feature type="region of interest" description="Disordered" evidence="5">
    <location>
        <begin position="91"/>
        <end position="117"/>
    </location>
</feature>
<dbReference type="InterPro" id="IPR015012">
    <property type="entry name" value="Phe_ZIP"/>
</dbReference>
<dbReference type="SUPFAM" id="SSF109805">
    <property type="entry name" value="Phenylalanine zipper"/>
    <property type="match status" value="1"/>
</dbReference>
<dbReference type="InterPro" id="IPR036860">
    <property type="entry name" value="SH2_dom_sf"/>
</dbReference>
<dbReference type="Gene3D" id="3.30.505.10">
    <property type="entry name" value="SH2 domain"/>
    <property type="match status" value="1"/>
</dbReference>
<dbReference type="InterPro" id="IPR000980">
    <property type="entry name" value="SH2"/>
</dbReference>
<dbReference type="GO" id="GO:0035556">
    <property type="term" value="P:intracellular signal transduction"/>
    <property type="evidence" value="ECO:0007669"/>
    <property type="project" value="TreeGrafter"/>
</dbReference>
<proteinExistence type="inferred from homology"/>
<dbReference type="AlphaFoldDB" id="A0AAJ7SPU2"/>
<keyword evidence="7" id="KW-1185">Reference proteome</keyword>
<dbReference type="Gene3D" id="6.10.140.110">
    <property type="match status" value="1"/>
</dbReference>
<dbReference type="Pfam" id="PF08916">
    <property type="entry name" value="Phe_ZIP"/>
    <property type="match status" value="1"/>
</dbReference>
<feature type="region of interest" description="Disordered" evidence="5">
    <location>
        <begin position="285"/>
        <end position="313"/>
    </location>
</feature>
<dbReference type="InterPro" id="IPR030523">
    <property type="entry name" value="SH2B"/>
</dbReference>
<dbReference type="GO" id="GO:0005068">
    <property type="term" value="F:transmembrane receptor protein tyrosine kinase adaptor activity"/>
    <property type="evidence" value="ECO:0007669"/>
    <property type="project" value="TreeGrafter"/>
</dbReference>
<organism evidence="7 8">
    <name type="scientific">Petromyzon marinus</name>
    <name type="common">Sea lamprey</name>
    <dbReference type="NCBI Taxonomy" id="7757"/>
    <lineage>
        <taxon>Eukaryota</taxon>
        <taxon>Metazoa</taxon>
        <taxon>Chordata</taxon>
        <taxon>Craniata</taxon>
        <taxon>Vertebrata</taxon>
        <taxon>Cyclostomata</taxon>
        <taxon>Hyperoartia</taxon>
        <taxon>Petromyzontiformes</taxon>
        <taxon>Petromyzontidae</taxon>
        <taxon>Petromyzon</taxon>
    </lineage>
</organism>
<dbReference type="SMART" id="SM00252">
    <property type="entry name" value="SH2"/>
    <property type="match status" value="1"/>
</dbReference>
<dbReference type="InterPro" id="IPR011993">
    <property type="entry name" value="PH-like_dom_sf"/>
</dbReference>
<dbReference type="SUPFAM" id="SSF50729">
    <property type="entry name" value="PH domain-like"/>
    <property type="match status" value="1"/>
</dbReference>
<dbReference type="PANTHER" id="PTHR10872:SF2">
    <property type="entry name" value="LNK, ISOFORM D"/>
    <property type="match status" value="1"/>
</dbReference>
<feature type="region of interest" description="Disordered" evidence="5">
    <location>
        <begin position="1"/>
        <end position="34"/>
    </location>
</feature>
<accession>A0AAJ7SPU2</accession>
<dbReference type="Gene3D" id="2.30.29.30">
    <property type="entry name" value="Pleckstrin-homology domain (PH domain)/Phosphotyrosine-binding domain (PTB)"/>
    <property type="match status" value="1"/>
</dbReference>
<dbReference type="PROSITE" id="PS50001">
    <property type="entry name" value="SH2"/>
    <property type="match status" value="1"/>
</dbReference>
<gene>
    <name evidence="8" type="primary">LOC116939300</name>
</gene>
<feature type="domain" description="SH2" evidence="6">
    <location>
        <begin position="568"/>
        <end position="667"/>
    </location>
</feature>
<evidence type="ECO:0000256" key="2">
    <source>
        <dbReference type="ARBA" id="ARBA00022553"/>
    </source>
</evidence>
<dbReference type="CDD" id="cd01231">
    <property type="entry name" value="PH_SH2B_family"/>
    <property type="match status" value="1"/>
</dbReference>
<feature type="compositionally biased region" description="Polar residues" evidence="5">
    <location>
        <begin position="479"/>
        <end position="488"/>
    </location>
</feature>
<dbReference type="Pfam" id="PF00017">
    <property type="entry name" value="SH2"/>
    <property type="match status" value="1"/>
</dbReference>
<comment type="similarity">
    <text evidence="1">Belongs to the SH2B adapter family.</text>
</comment>
<dbReference type="GO" id="GO:0005886">
    <property type="term" value="C:plasma membrane"/>
    <property type="evidence" value="ECO:0007669"/>
    <property type="project" value="TreeGrafter"/>
</dbReference>
<dbReference type="KEGG" id="pmrn:116939300"/>
<protein>
    <submittedName>
        <fullName evidence="8">SH2B adapter protein 1-like</fullName>
    </submittedName>
</protein>
<dbReference type="InterPro" id="IPR036290">
    <property type="entry name" value="Phe_ZIP_sf"/>
</dbReference>
<dbReference type="PANTHER" id="PTHR10872">
    <property type="entry name" value="SH2B ADAPTER PROTEIN"/>
    <property type="match status" value="1"/>
</dbReference>
<evidence type="ECO:0000256" key="4">
    <source>
        <dbReference type="PROSITE-ProRule" id="PRU00191"/>
    </source>
</evidence>
<evidence type="ECO:0000256" key="1">
    <source>
        <dbReference type="ARBA" id="ARBA00010220"/>
    </source>
</evidence>
<evidence type="ECO:0000256" key="5">
    <source>
        <dbReference type="SAM" id="MobiDB-lite"/>
    </source>
</evidence>
<dbReference type="InterPro" id="IPR001849">
    <property type="entry name" value="PH_domain"/>
</dbReference>
<feature type="compositionally biased region" description="Low complexity" evidence="5">
    <location>
        <begin position="301"/>
        <end position="311"/>
    </location>
</feature>
<feature type="compositionally biased region" description="Low complexity" evidence="5">
    <location>
        <begin position="220"/>
        <end position="239"/>
    </location>
</feature>
<name>A0AAJ7SPU2_PETMA</name>
<dbReference type="Proteomes" id="UP001318040">
    <property type="component" value="Chromosome 5"/>
</dbReference>
<feature type="region of interest" description="Disordered" evidence="5">
    <location>
        <begin position="147"/>
        <end position="249"/>
    </location>
</feature>
<keyword evidence="3 4" id="KW-0727">SH2 domain</keyword>